<sequence>MSVNNRRRHHRRHGGRRTQEQRRTETRQRLLDATADALADLGWSRLSTTEVSRRAGVSRGAQQHHYPTKMALVAAALEHLLDRLRADYERAFAELPPERRDVAGALDLLWDTIRLPSAMALLELGLAGRTDEDLRVLSVDLSERVVRIVKEVFHGLFPETLPEDLVDTLIRGLFALLVGLSLQNSLDGDAGGHQSAVLNQLKDYARLLVPDQGTVPASVTDTTNDSGTAPAPPTPPTPRERTT</sequence>
<feature type="region of interest" description="Disordered" evidence="5">
    <location>
        <begin position="214"/>
        <end position="243"/>
    </location>
</feature>
<keyword evidence="8" id="KW-1185">Reference proteome</keyword>
<feature type="compositionally biased region" description="Basic and acidic residues" evidence="5">
    <location>
        <begin position="17"/>
        <end position="27"/>
    </location>
</feature>
<evidence type="ECO:0000256" key="5">
    <source>
        <dbReference type="SAM" id="MobiDB-lite"/>
    </source>
</evidence>
<dbReference type="InterPro" id="IPR009057">
    <property type="entry name" value="Homeodomain-like_sf"/>
</dbReference>
<keyword evidence="2 4" id="KW-0238">DNA-binding</keyword>
<dbReference type="Pfam" id="PF00440">
    <property type="entry name" value="TetR_N"/>
    <property type="match status" value="1"/>
</dbReference>
<comment type="caution">
    <text evidence="7">The sequence shown here is derived from an EMBL/GenBank/DDBJ whole genome shotgun (WGS) entry which is preliminary data.</text>
</comment>
<reference evidence="8" key="1">
    <citation type="journal article" date="2019" name="Int. J. Syst. Evol. Microbiol.">
        <title>The Global Catalogue of Microorganisms (GCM) 10K type strain sequencing project: providing services to taxonomists for standard genome sequencing and annotation.</title>
        <authorList>
            <consortium name="The Broad Institute Genomics Platform"/>
            <consortium name="The Broad Institute Genome Sequencing Center for Infectious Disease"/>
            <person name="Wu L."/>
            <person name="Ma J."/>
        </authorList>
    </citation>
    <scope>NUCLEOTIDE SEQUENCE [LARGE SCALE GENOMIC DNA]</scope>
    <source>
        <strain evidence="8">KCTC 42087</strain>
    </source>
</reference>
<keyword evidence="3" id="KW-0804">Transcription</keyword>
<dbReference type="PANTHER" id="PTHR30055:SF234">
    <property type="entry name" value="HTH-TYPE TRANSCRIPTIONAL REGULATOR BETI"/>
    <property type="match status" value="1"/>
</dbReference>
<evidence type="ECO:0000313" key="8">
    <source>
        <dbReference type="Proteomes" id="UP001596074"/>
    </source>
</evidence>
<feature type="domain" description="HTH tetR-type" evidence="6">
    <location>
        <begin position="24"/>
        <end position="84"/>
    </location>
</feature>
<dbReference type="EMBL" id="JBHSON010000029">
    <property type="protein sequence ID" value="MFC5748226.1"/>
    <property type="molecule type" value="Genomic_DNA"/>
</dbReference>
<feature type="region of interest" description="Disordered" evidence="5">
    <location>
        <begin position="1"/>
        <end position="27"/>
    </location>
</feature>
<protein>
    <submittedName>
        <fullName evidence="7">TetR/AcrR family transcriptional regulator</fullName>
    </submittedName>
</protein>
<organism evidence="7 8">
    <name type="scientific">Actinomadura rugatobispora</name>
    <dbReference type="NCBI Taxonomy" id="1994"/>
    <lineage>
        <taxon>Bacteria</taxon>
        <taxon>Bacillati</taxon>
        <taxon>Actinomycetota</taxon>
        <taxon>Actinomycetes</taxon>
        <taxon>Streptosporangiales</taxon>
        <taxon>Thermomonosporaceae</taxon>
        <taxon>Actinomadura</taxon>
    </lineage>
</organism>
<evidence type="ECO:0000256" key="2">
    <source>
        <dbReference type="ARBA" id="ARBA00023125"/>
    </source>
</evidence>
<dbReference type="RefSeq" id="WP_378283868.1">
    <property type="nucleotide sequence ID" value="NZ_JBHSON010000029.1"/>
</dbReference>
<feature type="compositionally biased region" description="Polar residues" evidence="5">
    <location>
        <begin position="215"/>
        <end position="227"/>
    </location>
</feature>
<dbReference type="SUPFAM" id="SSF46689">
    <property type="entry name" value="Homeodomain-like"/>
    <property type="match status" value="1"/>
</dbReference>
<evidence type="ECO:0000259" key="6">
    <source>
        <dbReference type="PROSITE" id="PS50977"/>
    </source>
</evidence>
<evidence type="ECO:0000256" key="3">
    <source>
        <dbReference type="ARBA" id="ARBA00023163"/>
    </source>
</evidence>
<name>A0ABW0ZZ81_9ACTN</name>
<evidence type="ECO:0000256" key="1">
    <source>
        <dbReference type="ARBA" id="ARBA00023015"/>
    </source>
</evidence>
<gene>
    <name evidence="7" type="ORF">ACFPZN_21575</name>
</gene>
<proteinExistence type="predicted"/>
<evidence type="ECO:0000256" key="4">
    <source>
        <dbReference type="PROSITE-ProRule" id="PRU00335"/>
    </source>
</evidence>
<dbReference type="PROSITE" id="PS50977">
    <property type="entry name" value="HTH_TETR_2"/>
    <property type="match status" value="1"/>
</dbReference>
<keyword evidence="1" id="KW-0805">Transcription regulation</keyword>
<dbReference type="InterPro" id="IPR050109">
    <property type="entry name" value="HTH-type_TetR-like_transc_reg"/>
</dbReference>
<dbReference type="PANTHER" id="PTHR30055">
    <property type="entry name" value="HTH-TYPE TRANSCRIPTIONAL REGULATOR RUTR"/>
    <property type="match status" value="1"/>
</dbReference>
<dbReference type="Proteomes" id="UP001596074">
    <property type="component" value="Unassembled WGS sequence"/>
</dbReference>
<feature type="compositionally biased region" description="Basic residues" evidence="5">
    <location>
        <begin position="1"/>
        <end position="16"/>
    </location>
</feature>
<feature type="DNA-binding region" description="H-T-H motif" evidence="4">
    <location>
        <begin position="47"/>
        <end position="66"/>
    </location>
</feature>
<accession>A0ABW0ZZ81</accession>
<dbReference type="Gene3D" id="1.10.357.10">
    <property type="entry name" value="Tetracycline Repressor, domain 2"/>
    <property type="match status" value="1"/>
</dbReference>
<dbReference type="InterPro" id="IPR001647">
    <property type="entry name" value="HTH_TetR"/>
</dbReference>
<evidence type="ECO:0000313" key="7">
    <source>
        <dbReference type="EMBL" id="MFC5748226.1"/>
    </source>
</evidence>